<dbReference type="AlphaFoldDB" id="A0A0G0PQ53"/>
<dbReference type="SUPFAM" id="SSF53756">
    <property type="entry name" value="UDP-Glycosyltransferase/glycogen phosphorylase"/>
    <property type="match status" value="1"/>
</dbReference>
<protein>
    <submittedName>
        <fullName evidence="2">Glycosyl transferase, group 1</fullName>
    </submittedName>
</protein>
<dbReference type="PANTHER" id="PTHR12526">
    <property type="entry name" value="GLYCOSYLTRANSFERASE"/>
    <property type="match status" value="1"/>
</dbReference>
<comment type="caution">
    <text evidence="2">The sequence shown here is derived from an EMBL/GenBank/DDBJ whole genome shotgun (WGS) entry which is preliminary data.</text>
</comment>
<dbReference type="PATRIC" id="fig|1618572.3.peg.1128"/>
<evidence type="ECO:0000313" key="2">
    <source>
        <dbReference type="EMBL" id="KKQ91491.1"/>
    </source>
</evidence>
<gene>
    <name evidence="2" type="ORF">UT17_C0007G0017</name>
</gene>
<dbReference type="CDD" id="cd03801">
    <property type="entry name" value="GT4_PimA-like"/>
    <property type="match status" value="1"/>
</dbReference>
<dbReference type="EMBL" id="LBVU01000007">
    <property type="protein sequence ID" value="KKQ91491.1"/>
    <property type="molecule type" value="Genomic_DNA"/>
</dbReference>
<feature type="domain" description="Glycosyl transferase family 1" evidence="1">
    <location>
        <begin position="221"/>
        <end position="381"/>
    </location>
</feature>
<name>A0A0G0PQ53_9BACT</name>
<dbReference type="STRING" id="1618572.UT17_C0007G0017"/>
<dbReference type="InterPro" id="IPR001296">
    <property type="entry name" value="Glyco_trans_1"/>
</dbReference>
<dbReference type="PANTHER" id="PTHR12526:SF630">
    <property type="entry name" value="GLYCOSYLTRANSFERASE"/>
    <property type="match status" value="1"/>
</dbReference>
<sequence length="405" mass="46372">MKFNVLVAPAHYLFSDRIKSENAWSYALVKTIGSRVKSMDVLSGIKDLSSNISENINVYSLFSSRSDSLLTEFARRILFYPLITLYALKLMMKKEYKIVHHMLPLSYATFNPLMFFIHLLHPKSRIILGPLQLPQVQSDQQDMNVVFTGKQQYTFLSKIIYYLTLTLTNIVKPFSKLMFESADLVVCNSKTSLKFYSSMFPKAKFSVIYTGLDAQNLVPIKRKLNTKKIKLLCAGVFSKRKGQIYLLKAMVSLVKKHPNLELTLIGGGDQDNIYRDFVSKNKLEKYVKFTGQISYSDYLLSFQGQHIFCLPTLSDTSPYVILEAMAFGLPIVATDIGSIREMVGKAGIIVKPEDVKPLETALTDMINNPKLRLQMSKYGIQRIQKYFTWDKISEQWVNEYNNLLT</sequence>
<keyword evidence="2" id="KW-0808">Transferase</keyword>
<accession>A0A0G0PQ53</accession>
<proteinExistence type="predicted"/>
<dbReference type="GO" id="GO:0016757">
    <property type="term" value="F:glycosyltransferase activity"/>
    <property type="evidence" value="ECO:0007669"/>
    <property type="project" value="InterPro"/>
</dbReference>
<dbReference type="Pfam" id="PF00534">
    <property type="entry name" value="Glycos_transf_1"/>
    <property type="match status" value="1"/>
</dbReference>
<evidence type="ECO:0000259" key="1">
    <source>
        <dbReference type="Pfam" id="PF00534"/>
    </source>
</evidence>
<dbReference type="Gene3D" id="3.40.50.2000">
    <property type="entry name" value="Glycogen Phosphorylase B"/>
    <property type="match status" value="2"/>
</dbReference>
<organism evidence="2 3">
    <name type="scientific">Candidatus Woesebacteria bacterium GW2011_GWB1_39_10</name>
    <dbReference type="NCBI Taxonomy" id="1618572"/>
    <lineage>
        <taxon>Bacteria</taxon>
        <taxon>Candidatus Woeseibacteriota</taxon>
    </lineage>
</organism>
<evidence type="ECO:0000313" key="3">
    <source>
        <dbReference type="Proteomes" id="UP000034774"/>
    </source>
</evidence>
<dbReference type="Proteomes" id="UP000034774">
    <property type="component" value="Unassembled WGS sequence"/>
</dbReference>
<reference evidence="2 3" key="1">
    <citation type="journal article" date="2015" name="Nature">
        <title>rRNA introns, odd ribosomes, and small enigmatic genomes across a large radiation of phyla.</title>
        <authorList>
            <person name="Brown C.T."/>
            <person name="Hug L.A."/>
            <person name="Thomas B.C."/>
            <person name="Sharon I."/>
            <person name="Castelle C.J."/>
            <person name="Singh A."/>
            <person name="Wilkins M.J."/>
            <person name="Williams K.H."/>
            <person name="Banfield J.F."/>
        </authorList>
    </citation>
    <scope>NUCLEOTIDE SEQUENCE [LARGE SCALE GENOMIC DNA]</scope>
</reference>